<evidence type="ECO:0000313" key="1">
    <source>
        <dbReference type="EMBL" id="EFC87979.1"/>
    </source>
</evidence>
<organism evidence="1 2">
    <name type="scientific">Neisseria mucosa (strain ATCC 25996 / DSM 4631 / NCTC 10774 / M26)</name>
    <dbReference type="NCBI Taxonomy" id="546266"/>
    <lineage>
        <taxon>Bacteria</taxon>
        <taxon>Pseudomonadati</taxon>
        <taxon>Pseudomonadota</taxon>
        <taxon>Betaproteobacteria</taxon>
        <taxon>Neisseriales</taxon>
        <taxon>Neisseriaceae</taxon>
        <taxon>Neisseria</taxon>
    </lineage>
</organism>
<dbReference type="SUPFAM" id="SSF160631">
    <property type="entry name" value="SMI1/KNR4-like"/>
    <property type="match status" value="1"/>
</dbReference>
<name>D2ZY25_NEIM2</name>
<evidence type="ECO:0008006" key="3">
    <source>
        <dbReference type="Google" id="ProtNLM"/>
    </source>
</evidence>
<dbReference type="AlphaFoldDB" id="D2ZY25"/>
<accession>D2ZY25</accession>
<dbReference type="Proteomes" id="UP000003344">
    <property type="component" value="Unassembled WGS sequence"/>
</dbReference>
<dbReference type="EMBL" id="ACDX02000012">
    <property type="protein sequence ID" value="EFC87979.1"/>
    <property type="molecule type" value="Genomic_DNA"/>
</dbReference>
<gene>
    <name evidence="1" type="ORF">NEIMUCOT_05532</name>
</gene>
<reference evidence="1 2" key="1">
    <citation type="submission" date="2009-10" db="EMBL/GenBank/DDBJ databases">
        <authorList>
            <person name="Weinstock G."/>
            <person name="Sodergren E."/>
            <person name="Clifton S."/>
            <person name="Fulton L."/>
            <person name="Fulton B."/>
            <person name="Courtney L."/>
            <person name="Fronick C."/>
            <person name="Harrison M."/>
            <person name="Strong C."/>
            <person name="Farmer C."/>
            <person name="Delahaunty K."/>
            <person name="Markovic C."/>
            <person name="Hall O."/>
            <person name="Minx P."/>
            <person name="Tomlinson C."/>
            <person name="Mitreva M."/>
            <person name="Nelson J."/>
            <person name="Hou S."/>
            <person name="Wollam A."/>
            <person name="Pepin K.H."/>
            <person name="Johnson M."/>
            <person name="Bhonagiri V."/>
            <person name="Nash W.E."/>
            <person name="Warren W."/>
            <person name="Chinwalla A."/>
            <person name="Mardis E.R."/>
            <person name="Wilson R.K."/>
        </authorList>
    </citation>
    <scope>NUCLEOTIDE SEQUENCE [LARGE SCALE GENOMIC DNA]</scope>
    <source>
        <strain evidence="2">ATCC 25996 / DSM 4631 / NCTC 10774 / M26</strain>
    </source>
</reference>
<sequence>MRLIRIESNIGKIGRKQKKDAEEKLENVKVNLLIFISKRFVMLDTNFKEYLDDEFGRILPENQNKYRELFKRLGFGKINHDFVEFWSTYSDEIYGKIGYLVDLAMDLEDFSSSQTEILRKNIGLPDNYFSLLNNELDDYILYDKNTDEVFFVEAPNIQKFIENKQFSKHWNSFEYFIKDYLNYNAYYV</sequence>
<dbReference type="InterPro" id="IPR037883">
    <property type="entry name" value="Knr4/Smi1-like_sf"/>
</dbReference>
<proteinExistence type="predicted"/>
<comment type="caution">
    <text evidence="1">The sequence shown here is derived from an EMBL/GenBank/DDBJ whole genome shotgun (WGS) entry which is preliminary data.</text>
</comment>
<protein>
    <recommendedName>
        <fullName evidence="3">Knr4/Smi1-like domain-containing protein</fullName>
    </recommendedName>
</protein>
<evidence type="ECO:0000313" key="2">
    <source>
        <dbReference type="Proteomes" id="UP000003344"/>
    </source>
</evidence>